<feature type="domain" description="Peptidase M20 dimerisation" evidence="2">
    <location>
        <begin position="218"/>
        <end position="318"/>
    </location>
</feature>
<dbReference type="GeneID" id="35003382"/>
<dbReference type="CDD" id="cd03884">
    <property type="entry name" value="M20_bAS"/>
    <property type="match status" value="1"/>
</dbReference>
<organism evidence="3 4">
    <name type="scientific">Halohasta litchfieldiae</name>
    <dbReference type="NCBI Taxonomy" id="1073996"/>
    <lineage>
        <taxon>Archaea</taxon>
        <taxon>Methanobacteriati</taxon>
        <taxon>Methanobacteriota</taxon>
        <taxon>Stenosarchaea group</taxon>
        <taxon>Halobacteria</taxon>
        <taxon>Halobacteriales</taxon>
        <taxon>Haloferacaceae</taxon>
        <taxon>Halohasta</taxon>
    </lineage>
</organism>
<dbReference type="Gene3D" id="3.40.630.10">
    <property type="entry name" value="Zn peptidases"/>
    <property type="match status" value="1"/>
</dbReference>
<dbReference type="RefSeq" id="WP_089671117.1">
    <property type="nucleotide sequence ID" value="NZ_CP024845.1"/>
</dbReference>
<dbReference type="GO" id="GO:0016813">
    <property type="term" value="F:hydrolase activity, acting on carbon-nitrogen (but not peptide) bonds, in linear amidines"/>
    <property type="evidence" value="ECO:0007669"/>
    <property type="project" value="InterPro"/>
</dbReference>
<dbReference type="InterPro" id="IPR002933">
    <property type="entry name" value="Peptidase_M20"/>
</dbReference>
<accession>A0A1H6S1N2</accession>
<dbReference type="Proteomes" id="UP000198888">
    <property type="component" value="Unassembled WGS sequence"/>
</dbReference>
<keyword evidence="4" id="KW-1185">Reference proteome</keyword>
<evidence type="ECO:0000313" key="3">
    <source>
        <dbReference type="EMBL" id="SEI59744.1"/>
    </source>
</evidence>
<dbReference type="OrthoDB" id="35906at2157"/>
<dbReference type="InterPro" id="IPR036264">
    <property type="entry name" value="Bact_exopeptidase_dim_dom"/>
</dbReference>
<evidence type="ECO:0000313" key="4">
    <source>
        <dbReference type="Proteomes" id="UP000198888"/>
    </source>
</evidence>
<accession>A0A2H4Q4Q2</accession>
<keyword evidence="1 3" id="KW-0378">Hydrolase</keyword>
<dbReference type="STRING" id="1073996.SAMN05444271_103132"/>
<dbReference type="PIRSF" id="PIRSF001235">
    <property type="entry name" value="Amidase_carbamoylase"/>
    <property type="match status" value="1"/>
</dbReference>
<dbReference type="InterPro" id="IPR010158">
    <property type="entry name" value="Amidase_Cbmase"/>
</dbReference>
<dbReference type="Gene3D" id="3.30.70.360">
    <property type="match status" value="1"/>
</dbReference>
<dbReference type="InterPro" id="IPR011650">
    <property type="entry name" value="Peptidase_M20_dimer"/>
</dbReference>
<dbReference type="Pfam" id="PF07687">
    <property type="entry name" value="M20_dimer"/>
    <property type="match status" value="1"/>
</dbReference>
<sequence>MTESRFPVDGDRLQQDIERNAQFGTIATENGRGRTVLPGTTPNQQARESLVERLIFADLTVDTDAVGNITGTWLPEGCDPEAPPVAVGSHLDSVPNGGIFDGPLGVYAALEAVRALQDADVSTTRPIQVVCFTGEEGTRFADGVLGSSVAAGLLDIATALELSDGTETLREALEDIGFHGEGRLDATDWHAWLELHVEQSQRLEQLDVSAGVVTTINGTTRLHGTIEGTPEHTGSTSMADRTDALAAASEFVLAVEQAAQAAAETDPTAVATVGELSVDPGAVNVVPGQVEFSVDIRAVNQSVIDRLVDRAESKLEALEADRGVETTLDCSYDVSPADMAPSCRAALHDAGDALGIETVDVHSGAGHDTMQIATATDAGLLFAPSRGGHSHNPLEWTDWWDCAAATEVLTEALYSLATNGADT</sequence>
<dbReference type="PANTHER" id="PTHR32494">
    <property type="entry name" value="ALLANTOATE DEIMINASE-RELATED"/>
    <property type="match status" value="1"/>
</dbReference>
<dbReference type="EMBL" id="FNYR01000003">
    <property type="protein sequence ID" value="SEI59744.1"/>
    <property type="molecule type" value="Genomic_DNA"/>
</dbReference>
<dbReference type="KEGG" id="hae:halTADL_2611"/>
<protein>
    <submittedName>
        <fullName evidence="3">N-carbamoyl-L-amino-acid hydrolase</fullName>
    </submittedName>
</protein>
<dbReference type="SUPFAM" id="SSF55031">
    <property type="entry name" value="Bacterial exopeptidase dimerisation domain"/>
    <property type="match status" value="1"/>
</dbReference>
<proteinExistence type="predicted"/>
<dbReference type="AlphaFoldDB" id="A0A1H6S1N2"/>
<dbReference type="SUPFAM" id="SSF53187">
    <property type="entry name" value="Zn-dependent exopeptidases"/>
    <property type="match status" value="1"/>
</dbReference>
<evidence type="ECO:0000259" key="2">
    <source>
        <dbReference type="Pfam" id="PF07687"/>
    </source>
</evidence>
<dbReference type="PANTHER" id="PTHR32494:SF5">
    <property type="entry name" value="ALLANTOATE AMIDOHYDROLASE"/>
    <property type="match status" value="1"/>
</dbReference>
<gene>
    <name evidence="3" type="ORF">SAMN05444271_103132</name>
</gene>
<name>A0A1H6S1N2_9EURY</name>
<reference evidence="3 4" key="1">
    <citation type="submission" date="2016-10" db="EMBL/GenBank/DDBJ databases">
        <authorList>
            <person name="de Groot N.N."/>
        </authorList>
    </citation>
    <scope>NUCLEOTIDE SEQUENCE [LARGE SCALE GENOMIC DNA]</scope>
    <source>
        <strain evidence="3 4">DSM 22187</strain>
    </source>
</reference>
<dbReference type="Pfam" id="PF01546">
    <property type="entry name" value="Peptidase_M20"/>
    <property type="match status" value="1"/>
</dbReference>
<dbReference type="NCBIfam" id="TIGR01879">
    <property type="entry name" value="hydantase"/>
    <property type="match status" value="1"/>
</dbReference>
<evidence type="ECO:0000256" key="1">
    <source>
        <dbReference type="ARBA" id="ARBA00022801"/>
    </source>
</evidence>